<evidence type="ECO:0000313" key="4">
    <source>
        <dbReference type="Proteomes" id="UP000058074"/>
    </source>
</evidence>
<name>A0A0N9U9E8_SPHMC</name>
<evidence type="ECO:0000256" key="1">
    <source>
        <dbReference type="SAM" id="Phobius"/>
    </source>
</evidence>
<keyword evidence="1" id="KW-0472">Membrane</keyword>
<keyword evidence="1" id="KW-0812">Transmembrane</keyword>
<feature type="transmembrane region" description="Helical" evidence="1">
    <location>
        <begin position="233"/>
        <end position="255"/>
    </location>
</feature>
<keyword evidence="1" id="KW-1133">Transmembrane helix</keyword>
<organism evidence="3 4">
    <name type="scientific">Sphingopyxis macrogoltabida</name>
    <name type="common">Sphingomonas macrogoltabidus</name>
    <dbReference type="NCBI Taxonomy" id="33050"/>
    <lineage>
        <taxon>Bacteria</taxon>
        <taxon>Pseudomonadati</taxon>
        <taxon>Pseudomonadota</taxon>
        <taxon>Alphaproteobacteria</taxon>
        <taxon>Sphingomonadales</taxon>
        <taxon>Sphingomonadaceae</taxon>
        <taxon>Sphingopyxis</taxon>
    </lineage>
</organism>
<dbReference type="KEGG" id="smag:AN936_16825"/>
<gene>
    <name evidence="3" type="ORF">AN936_16825</name>
</gene>
<reference evidence="3 4" key="1">
    <citation type="journal article" date="2015" name="Genome Announc.">
        <title>Complete Genome Sequence of Polypropylene Glycol- and Polyethylene Glycol-Degrading Sphingopyxis macrogoltabida Strain EY-1.</title>
        <authorList>
            <person name="Ohtsubo Y."/>
            <person name="Nagata Y."/>
            <person name="Numata M."/>
            <person name="Tsuchikane K."/>
            <person name="Hosoyama A."/>
            <person name="Yamazoe A."/>
            <person name="Tsuda M."/>
            <person name="Fujita N."/>
            <person name="Kawai F."/>
        </authorList>
    </citation>
    <scope>NUCLEOTIDE SEQUENCE [LARGE SCALE GENOMIC DNA]</scope>
    <source>
        <strain evidence="3 4">EY-1</strain>
    </source>
</reference>
<evidence type="ECO:0008006" key="5">
    <source>
        <dbReference type="Google" id="ProtNLM"/>
    </source>
</evidence>
<proteinExistence type="predicted"/>
<dbReference type="AlphaFoldDB" id="A0A0N9U9E8"/>
<dbReference type="PATRIC" id="fig|33050.5.peg.3489"/>
<protein>
    <recommendedName>
        <fullName evidence="5">Transmembrane protein</fullName>
    </recommendedName>
</protein>
<sequence length="258" mass="28195">MRNACALALACAALLLPAAAAAQGSDPRLVPDVSSRAIDIQYSFTGEELLLFGAILYPGQRLPDDRADIVVVLKGPVRPIVLREKRRVAGIWVNANSIRLRTSPGFYAIGSSRPIDKLVDERTAAIFELGLNNLSMSPSGFSEAKKLERFEGGLIDLYRRLGLFYENPAAVEISEGVLYRARIPVPARVPVGTYRAETYLISRGRVLAVASRDVQIRKAGFERFVALAAQRHGFLYGLAAVLLSLVLGWGASAIFRRR</sequence>
<dbReference type="EMBL" id="CP012700">
    <property type="protein sequence ID" value="ALH81959.1"/>
    <property type="molecule type" value="Genomic_DNA"/>
</dbReference>
<dbReference type="InterPro" id="IPR019088">
    <property type="entry name" value="CHP02186-rel_TM"/>
</dbReference>
<keyword evidence="2" id="KW-0732">Signal</keyword>
<accession>A0A0N9U9E8</accession>
<dbReference type="OrthoDB" id="9815212at2"/>
<feature type="signal peptide" evidence="2">
    <location>
        <begin position="1"/>
        <end position="22"/>
    </location>
</feature>
<evidence type="ECO:0000256" key="2">
    <source>
        <dbReference type="SAM" id="SignalP"/>
    </source>
</evidence>
<dbReference type="Pfam" id="PF09608">
    <property type="entry name" value="Alph_Pro_TM"/>
    <property type="match status" value="1"/>
</dbReference>
<evidence type="ECO:0000313" key="3">
    <source>
        <dbReference type="EMBL" id="ALH81959.1"/>
    </source>
</evidence>
<dbReference type="RefSeq" id="WP_054589089.1">
    <property type="nucleotide sequence ID" value="NZ_CP012700.1"/>
</dbReference>
<feature type="chain" id="PRO_5006038853" description="Transmembrane protein" evidence="2">
    <location>
        <begin position="23"/>
        <end position="258"/>
    </location>
</feature>
<dbReference type="Proteomes" id="UP000058074">
    <property type="component" value="Chromosome"/>
</dbReference>